<feature type="chain" id="PRO_5047280079" description="Secretion system C-terminal sorting domain-containing protein" evidence="1">
    <location>
        <begin position="20"/>
        <end position="310"/>
    </location>
</feature>
<feature type="signal peptide" evidence="1">
    <location>
        <begin position="1"/>
        <end position="19"/>
    </location>
</feature>
<feature type="domain" description="Secretion system C-terminal sorting" evidence="2">
    <location>
        <begin position="231"/>
        <end position="306"/>
    </location>
</feature>
<protein>
    <recommendedName>
        <fullName evidence="2">Secretion system C-terminal sorting domain-containing protein</fullName>
    </recommendedName>
</protein>
<sequence>MKALYFLALGIFGQFAAVAAPTLYTSSYTVQLTGQRYYAYPAAQVCNSDFAQSDDERTLPTALGGGGGWNAGNQSFTSTAIPNNMSVKSVSVTLHFSTDVTAPITLKLNGTPAETIWSEAGILRDGCQTATFQFPTTAYVDGGVNTVNVTVGANAVVAVSSEITTITYSVGKGSNGDTHGALVQVCHKGSPIYVAASAVAAHIGHGDSQGDCTTPATAKATPAVATELSVSPNPATDQVAFSFRTAGPGKTQLQVYNQWGKLVATVYNKNSEAGELNVVPFNSQQLPEGLYLCRLVSNFGVQTTRLTVSK</sequence>
<dbReference type="NCBIfam" id="TIGR04183">
    <property type="entry name" value="Por_Secre_tail"/>
    <property type="match status" value="1"/>
</dbReference>
<name>A0ABP7TTK2_9BACT</name>
<evidence type="ECO:0000313" key="3">
    <source>
        <dbReference type="EMBL" id="GAA4031125.1"/>
    </source>
</evidence>
<dbReference type="Pfam" id="PF18962">
    <property type="entry name" value="Por_Secre_tail"/>
    <property type="match status" value="1"/>
</dbReference>
<keyword evidence="1" id="KW-0732">Signal</keyword>
<organism evidence="3 4">
    <name type="scientific">Hymenobacter glaciei</name>
    <dbReference type="NCBI Taxonomy" id="877209"/>
    <lineage>
        <taxon>Bacteria</taxon>
        <taxon>Pseudomonadati</taxon>
        <taxon>Bacteroidota</taxon>
        <taxon>Cytophagia</taxon>
        <taxon>Cytophagales</taxon>
        <taxon>Hymenobacteraceae</taxon>
        <taxon>Hymenobacter</taxon>
    </lineage>
</organism>
<gene>
    <name evidence="3" type="ORF">GCM10022409_14200</name>
</gene>
<evidence type="ECO:0000256" key="1">
    <source>
        <dbReference type="SAM" id="SignalP"/>
    </source>
</evidence>
<dbReference type="Proteomes" id="UP001501469">
    <property type="component" value="Unassembled WGS sequence"/>
</dbReference>
<proteinExistence type="predicted"/>
<reference evidence="4" key="1">
    <citation type="journal article" date="2019" name="Int. J. Syst. Evol. Microbiol.">
        <title>The Global Catalogue of Microorganisms (GCM) 10K type strain sequencing project: providing services to taxonomists for standard genome sequencing and annotation.</title>
        <authorList>
            <consortium name="The Broad Institute Genomics Platform"/>
            <consortium name="The Broad Institute Genome Sequencing Center for Infectious Disease"/>
            <person name="Wu L."/>
            <person name="Ma J."/>
        </authorList>
    </citation>
    <scope>NUCLEOTIDE SEQUENCE [LARGE SCALE GENOMIC DNA]</scope>
    <source>
        <strain evidence="4">JCM 17225</strain>
    </source>
</reference>
<keyword evidence="4" id="KW-1185">Reference proteome</keyword>
<dbReference type="EMBL" id="BAABDK010000011">
    <property type="protein sequence ID" value="GAA4031125.1"/>
    <property type="molecule type" value="Genomic_DNA"/>
</dbReference>
<dbReference type="RefSeq" id="WP_345052145.1">
    <property type="nucleotide sequence ID" value="NZ_BAABDK010000011.1"/>
</dbReference>
<dbReference type="InterPro" id="IPR026444">
    <property type="entry name" value="Secre_tail"/>
</dbReference>
<evidence type="ECO:0000259" key="2">
    <source>
        <dbReference type="Pfam" id="PF18962"/>
    </source>
</evidence>
<accession>A0ABP7TTK2</accession>
<comment type="caution">
    <text evidence="3">The sequence shown here is derived from an EMBL/GenBank/DDBJ whole genome shotgun (WGS) entry which is preliminary data.</text>
</comment>
<evidence type="ECO:0000313" key="4">
    <source>
        <dbReference type="Proteomes" id="UP001501469"/>
    </source>
</evidence>